<gene>
    <name evidence="1" type="ORF">MFIFM68171_02626</name>
</gene>
<keyword evidence="2" id="KW-1185">Reference proteome</keyword>
<comment type="caution">
    <text evidence="1">The sequence shown here is derived from an EMBL/GenBank/DDBJ whole genome shotgun (WGS) entry which is preliminary data.</text>
</comment>
<dbReference type="EMBL" id="BAAFSV010000001">
    <property type="protein sequence ID" value="GAB1312416.1"/>
    <property type="molecule type" value="Genomic_DNA"/>
</dbReference>
<dbReference type="NCBIfam" id="NF047352">
    <property type="entry name" value="P_loop_sacsin"/>
    <property type="match status" value="1"/>
</dbReference>
<protein>
    <submittedName>
        <fullName evidence="1">Uncharacterized protein</fullName>
    </submittedName>
</protein>
<dbReference type="InterPro" id="IPR052957">
    <property type="entry name" value="Auxin_embryo_med"/>
</dbReference>
<dbReference type="GeneID" id="98173371"/>
<reference evidence="1 2" key="1">
    <citation type="submission" date="2024-09" db="EMBL/GenBank/DDBJ databases">
        <title>Itraconazole resistance in Madurella fahalii resulting from another homologue of gene encoding cytochrome P450 14-alpha sterol demethylase (CYP51).</title>
        <authorList>
            <person name="Yoshioka I."/>
            <person name="Fahal A.H."/>
            <person name="Kaneko S."/>
            <person name="Yaguchi T."/>
        </authorList>
    </citation>
    <scope>NUCLEOTIDE SEQUENCE [LARGE SCALE GENOMIC DNA]</scope>
    <source>
        <strain evidence="1 2">IFM 68171</strain>
    </source>
</reference>
<evidence type="ECO:0000313" key="1">
    <source>
        <dbReference type="EMBL" id="GAB1312416.1"/>
    </source>
</evidence>
<evidence type="ECO:0000313" key="2">
    <source>
        <dbReference type="Proteomes" id="UP001628179"/>
    </source>
</evidence>
<organism evidence="1 2">
    <name type="scientific">Madurella fahalii</name>
    <dbReference type="NCBI Taxonomy" id="1157608"/>
    <lineage>
        <taxon>Eukaryota</taxon>
        <taxon>Fungi</taxon>
        <taxon>Dikarya</taxon>
        <taxon>Ascomycota</taxon>
        <taxon>Pezizomycotina</taxon>
        <taxon>Sordariomycetes</taxon>
        <taxon>Sordariomycetidae</taxon>
        <taxon>Sordariales</taxon>
        <taxon>Sordariales incertae sedis</taxon>
        <taxon>Madurella</taxon>
    </lineage>
</organism>
<sequence>MASREAAKRLIQDIWNENTANGTINCTDSGPGKIIGEALKILSDQLYDQPTHFLMELIQNADDNTYQCQNPSLSFTYKKGSLRVDCNEVGFSERNVRAICRIGESTKAGHGHSSRYIGEKGIGFKSVFKVASIVYISSGHFSFKFDRSEKIGPIAPTWAEFPGPVLPGHTSFFLQLSDDCNEEDIVQDMERLGATLLMFLRQLGQITLTTMGHDGKARTRKIRRKKLQRNGSLEIMLHDGESVSRYFVVKRRVTKLPDDEKRMGCSESEVLLSFPVLDCDQEPRAEAQSVYAFLPIKSYGFKFLLQGDFLLTANREDIIDCPWNHALRDACAEAFMDAVKLFNTGPMKYTWPYFIPTSGISSFFVPLQTAILSRLETSDILESLGDGLGTPSLLVSVPKSGFTYNGDTPFTVSSQTISKYLSPSYPDWATKAVTSIGVKELDDEQFLADLNWILTNEWSRFAQQNKTWHSQLAEVLVRVSSNDKHKERLLDMALIPLRDGQWVSPRGRSIFFGRGTKDLYIPESVPVYIIDPEAESDPRRKLLFTLLGARSCDAAEVCRLISDMHNDDSFNPEAVPREELLAHVMFMFRSSFTPPATADLWFATESDGRCKGSSLYMHGDFGPTSVERTLSMELAREFHFIHSDYEKALAAEGGAWVAWLQTNFRIATTPRIQSANMDAGGKYHLSNEFRYLFQNCPSPDVLTLLRDHWAQYSEWLEDPKQGSVSRAAGAAKSKAAIKGEIMSMTVETLQGAAQLATTVLPGLDQEVDKCVHARVLGLPDPENLLWSILGIFGVAVRRDVQYYLQYLKALQLQRPLKESVAHAYRQIHAEYSGNERVIRSVHHVDPAVIRMPCPFD</sequence>
<dbReference type="Gene3D" id="3.30.565.10">
    <property type="entry name" value="Histidine kinase-like ATPase, C-terminal domain"/>
    <property type="match status" value="1"/>
</dbReference>
<dbReference type="PANTHER" id="PTHR32387">
    <property type="entry name" value="WU:FJ29H11"/>
    <property type="match status" value="1"/>
</dbReference>
<dbReference type="SUPFAM" id="SSF55874">
    <property type="entry name" value="ATPase domain of HSP90 chaperone/DNA topoisomerase II/histidine kinase"/>
    <property type="match status" value="1"/>
</dbReference>
<name>A0ABQ0G3V6_9PEZI</name>
<accession>A0ABQ0G3V6</accession>
<dbReference type="Proteomes" id="UP001628179">
    <property type="component" value="Unassembled WGS sequence"/>
</dbReference>
<dbReference type="PANTHER" id="PTHR32387:SF0">
    <property type="entry name" value="PROTEIN NO VEIN"/>
    <property type="match status" value="1"/>
</dbReference>
<dbReference type="InterPro" id="IPR036890">
    <property type="entry name" value="HATPase_C_sf"/>
</dbReference>
<proteinExistence type="predicted"/>
<dbReference type="RefSeq" id="XP_070914149.1">
    <property type="nucleotide sequence ID" value="XM_071058048.1"/>
</dbReference>